<dbReference type="InterPro" id="IPR003781">
    <property type="entry name" value="CoA-bd"/>
</dbReference>
<evidence type="ECO:0000313" key="3">
    <source>
        <dbReference type="Proteomes" id="UP001201873"/>
    </source>
</evidence>
<dbReference type="SMART" id="SM00881">
    <property type="entry name" value="CoA_binding"/>
    <property type="match status" value="1"/>
</dbReference>
<comment type="caution">
    <text evidence="2">The sequence shown here is derived from an EMBL/GenBank/DDBJ whole genome shotgun (WGS) entry which is preliminary data.</text>
</comment>
<reference evidence="2 3" key="1">
    <citation type="submission" date="2022-04" db="EMBL/GenBank/DDBJ databases">
        <title>Genome diversity in the genus Frankia.</title>
        <authorList>
            <person name="Carlos-Shanley C."/>
            <person name="Hahn D."/>
        </authorList>
    </citation>
    <scope>NUCLEOTIDE SEQUENCE [LARGE SCALE GENOMIC DNA]</scope>
    <source>
        <strain evidence="2 3">Ag45/Mut15</strain>
    </source>
</reference>
<name>A0ABT0JV18_9ACTN</name>
<dbReference type="InterPro" id="IPR036291">
    <property type="entry name" value="NAD(P)-bd_dom_sf"/>
</dbReference>
<dbReference type="Gene3D" id="3.40.50.720">
    <property type="entry name" value="NAD(P)-binding Rossmann-like Domain"/>
    <property type="match status" value="1"/>
</dbReference>
<dbReference type="EMBL" id="JALKFT010000004">
    <property type="protein sequence ID" value="MCK9875393.1"/>
    <property type="molecule type" value="Genomic_DNA"/>
</dbReference>
<evidence type="ECO:0000313" key="2">
    <source>
        <dbReference type="EMBL" id="MCK9875393.1"/>
    </source>
</evidence>
<feature type="domain" description="CoA-binding" evidence="1">
    <location>
        <begin position="12"/>
        <end position="105"/>
    </location>
</feature>
<dbReference type="PANTHER" id="PTHR33303">
    <property type="entry name" value="CYTOPLASMIC PROTEIN-RELATED"/>
    <property type="match status" value="1"/>
</dbReference>
<dbReference type="Pfam" id="PF13380">
    <property type="entry name" value="CoA_binding_2"/>
    <property type="match status" value="1"/>
</dbReference>
<dbReference type="PANTHER" id="PTHR33303:SF2">
    <property type="entry name" value="COA-BINDING DOMAIN-CONTAINING PROTEIN"/>
    <property type="match status" value="1"/>
</dbReference>
<dbReference type="Proteomes" id="UP001201873">
    <property type="component" value="Unassembled WGS sequence"/>
</dbReference>
<protein>
    <submittedName>
        <fullName evidence="2">CoA-binding protein</fullName>
    </submittedName>
</protein>
<accession>A0ABT0JV18</accession>
<sequence>MRHGDDETIRHLLTDTEVWAVVGLSTNTARTAYAIGEYLRRGGKRVIPVHPTAPTIAGERGYATLGDIPFPVDVVDVFVRSELAGPVVDEAIKVGAKAVWLQLGVRDEAAARRAEDAGVPIVMDTCPAIEAPRLALSWPPR</sequence>
<dbReference type="RefSeq" id="WP_248814696.1">
    <property type="nucleotide sequence ID" value="NZ_JALKFT010000004.1"/>
</dbReference>
<gene>
    <name evidence="2" type="ORF">MXD59_06305</name>
</gene>
<keyword evidence="3" id="KW-1185">Reference proteome</keyword>
<evidence type="ECO:0000259" key="1">
    <source>
        <dbReference type="SMART" id="SM00881"/>
    </source>
</evidence>
<organism evidence="2 3">
    <name type="scientific">Frankia umida</name>
    <dbReference type="NCBI Taxonomy" id="573489"/>
    <lineage>
        <taxon>Bacteria</taxon>
        <taxon>Bacillati</taxon>
        <taxon>Actinomycetota</taxon>
        <taxon>Actinomycetes</taxon>
        <taxon>Frankiales</taxon>
        <taxon>Frankiaceae</taxon>
        <taxon>Frankia</taxon>
    </lineage>
</organism>
<dbReference type="SUPFAM" id="SSF51735">
    <property type="entry name" value="NAD(P)-binding Rossmann-fold domains"/>
    <property type="match status" value="1"/>
</dbReference>
<proteinExistence type="predicted"/>